<evidence type="ECO:0000256" key="13">
    <source>
        <dbReference type="ARBA" id="ARBA00048930"/>
    </source>
</evidence>
<sequence>MQFFPIESGAVMIALAVFVGFVIMIFMLSPLISPRPMKLNGSHVMVTGGSSGIGKAVAVEAVKQGALVTIIARNEQRLLQAKKEIEQHMRDKDRQKVLCISVDISKDFSAVEKAVQQAQEKLGPVDMLVNCAGTSFASRFEDIPVDEFKQQMEVNYYGTVHATRAVISTMKYRRRGRIVLVSSQAGQIGLYGFTAYSASKFALRGFAEALQMEVKPYNIYLTITFPPDTDTPGFQTEQTFKPKETKLISETAGLYQPDYVAKRILQDASVGTFLSYIGLDGYLLASATCGMSPLTSMTEGMQQVLTMGVFRVIALFYLGSFDRMVARCAVEREKEMRERQGKESRD</sequence>
<evidence type="ECO:0000256" key="1">
    <source>
        <dbReference type="ARBA" id="ARBA00004240"/>
    </source>
</evidence>
<evidence type="ECO:0000256" key="4">
    <source>
        <dbReference type="ARBA" id="ARBA00006484"/>
    </source>
</evidence>
<keyword evidence="16" id="KW-1185">Reference proteome</keyword>
<evidence type="ECO:0000256" key="5">
    <source>
        <dbReference type="ARBA" id="ARBA00022741"/>
    </source>
</evidence>
<dbReference type="InterPro" id="IPR036291">
    <property type="entry name" value="NAD(P)-bd_dom_sf"/>
</dbReference>
<dbReference type="Proteomes" id="UP000515135">
    <property type="component" value="Unplaced"/>
</dbReference>
<keyword evidence="5" id="KW-0547">Nucleotide-binding</keyword>
<evidence type="ECO:0000256" key="2">
    <source>
        <dbReference type="ARBA" id="ARBA00004760"/>
    </source>
</evidence>
<dbReference type="PRINTS" id="PR00080">
    <property type="entry name" value="SDRFAMILY"/>
</dbReference>
<evidence type="ECO:0000313" key="16">
    <source>
        <dbReference type="Proteomes" id="UP000515135"/>
    </source>
</evidence>
<protein>
    <recommendedName>
        <fullName evidence="11">3-dehydrosphinganine reductase</fullName>
        <ecNumber evidence="11">1.1.1.102</ecNumber>
    </recommendedName>
</protein>
<dbReference type="PRINTS" id="PR00081">
    <property type="entry name" value="GDHRDH"/>
</dbReference>
<evidence type="ECO:0000256" key="12">
    <source>
        <dbReference type="ARBA" id="ARBA00044737"/>
    </source>
</evidence>
<dbReference type="GeneID" id="109473771"/>
<comment type="catalytic activity">
    <reaction evidence="13">
        <text>sphinganine + NADP(+) = 3-oxosphinganine + NADPH + H(+)</text>
        <dbReference type="Rhea" id="RHEA:22640"/>
        <dbReference type="ChEBI" id="CHEBI:15378"/>
        <dbReference type="ChEBI" id="CHEBI:57783"/>
        <dbReference type="ChEBI" id="CHEBI:57817"/>
        <dbReference type="ChEBI" id="CHEBI:58299"/>
        <dbReference type="ChEBI" id="CHEBI:58349"/>
        <dbReference type="EC" id="1.1.1.102"/>
    </reaction>
    <physiologicalReaction direction="right-to-left" evidence="13">
        <dbReference type="Rhea" id="RHEA:22642"/>
    </physiologicalReaction>
</comment>
<comment type="function">
    <text evidence="12">Catalyzes the reduction of 3'-oxosphinganine (3-ketodihydrosphingosine/KDS) to sphinganine (dihydrosphingosine/DHS), the second step of de novo sphingolipid biosynthesis.</text>
</comment>
<comment type="pathway">
    <text evidence="3">Sphingolipid metabolism.</text>
</comment>
<dbReference type="PROSITE" id="PS00061">
    <property type="entry name" value="ADH_SHORT"/>
    <property type="match status" value="1"/>
</dbReference>
<dbReference type="GO" id="GO:0006666">
    <property type="term" value="P:3-keto-sphinganine metabolic process"/>
    <property type="evidence" value="ECO:0007669"/>
    <property type="project" value="InterPro"/>
</dbReference>
<comment type="pathway">
    <text evidence="2">Lipid metabolism; sphingolipid metabolism.</text>
</comment>
<evidence type="ECO:0000256" key="9">
    <source>
        <dbReference type="ARBA" id="ARBA00023002"/>
    </source>
</evidence>
<reference evidence="17" key="1">
    <citation type="submission" date="2025-08" db="UniProtKB">
        <authorList>
            <consortium name="RefSeq"/>
        </authorList>
    </citation>
    <scope>IDENTIFICATION</scope>
    <source>
        <tissue evidence="17">Gonad</tissue>
    </source>
</reference>
<organism evidence="16 17">
    <name type="scientific">Branchiostoma belcheri</name>
    <name type="common">Amphioxus</name>
    <dbReference type="NCBI Taxonomy" id="7741"/>
    <lineage>
        <taxon>Eukaryota</taxon>
        <taxon>Metazoa</taxon>
        <taxon>Chordata</taxon>
        <taxon>Cephalochordata</taxon>
        <taxon>Leptocardii</taxon>
        <taxon>Amphioxiformes</taxon>
        <taxon>Branchiostomatidae</taxon>
        <taxon>Branchiostoma</taxon>
    </lineage>
</organism>
<feature type="transmembrane region" description="Helical" evidence="15">
    <location>
        <begin position="12"/>
        <end position="32"/>
    </location>
</feature>
<evidence type="ECO:0000313" key="17">
    <source>
        <dbReference type="RefSeq" id="XP_019629365.1"/>
    </source>
</evidence>
<dbReference type="OrthoDB" id="37659at2759"/>
<evidence type="ECO:0000256" key="7">
    <source>
        <dbReference type="ARBA" id="ARBA00022857"/>
    </source>
</evidence>
<evidence type="ECO:0000256" key="14">
    <source>
        <dbReference type="RuleBase" id="RU000363"/>
    </source>
</evidence>
<accession>A0A6P4YIX3</accession>
<evidence type="ECO:0000256" key="3">
    <source>
        <dbReference type="ARBA" id="ARBA00004991"/>
    </source>
</evidence>
<comment type="similarity">
    <text evidence="4 14">Belongs to the short-chain dehydrogenases/reductases (SDR) family.</text>
</comment>
<gene>
    <name evidence="17" type="primary">LOC109473771</name>
</gene>
<keyword evidence="10" id="KW-0443">Lipid metabolism</keyword>
<evidence type="ECO:0000256" key="6">
    <source>
        <dbReference type="ARBA" id="ARBA00022824"/>
    </source>
</evidence>
<dbReference type="RefSeq" id="XP_019629365.1">
    <property type="nucleotide sequence ID" value="XM_019773806.1"/>
</dbReference>
<dbReference type="EC" id="1.1.1.102" evidence="11"/>
<dbReference type="InterPro" id="IPR020904">
    <property type="entry name" value="Sc_DH/Rdtase_CS"/>
</dbReference>
<keyword evidence="6" id="KW-0256">Endoplasmic reticulum</keyword>
<dbReference type="Pfam" id="PF00106">
    <property type="entry name" value="adh_short"/>
    <property type="match status" value="1"/>
</dbReference>
<dbReference type="InterPro" id="IPR045022">
    <property type="entry name" value="KDSR-like"/>
</dbReference>
<dbReference type="GO" id="GO:0030148">
    <property type="term" value="P:sphingolipid biosynthetic process"/>
    <property type="evidence" value="ECO:0007669"/>
    <property type="project" value="InterPro"/>
</dbReference>
<keyword evidence="9" id="KW-0560">Oxidoreductase</keyword>
<proteinExistence type="inferred from homology"/>
<comment type="subcellular location">
    <subcellularLocation>
        <location evidence="1">Endoplasmic reticulum</location>
    </subcellularLocation>
</comment>
<keyword evidence="15" id="KW-1133">Transmembrane helix</keyword>
<evidence type="ECO:0000256" key="11">
    <source>
        <dbReference type="ARBA" id="ARBA00026112"/>
    </source>
</evidence>
<evidence type="ECO:0000256" key="15">
    <source>
        <dbReference type="SAM" id="Phobius"/>
    </source>
</evidence>
<dbReference type="PANTHER" id="PTHR43550:SF3">
    <property type="entry name" value="3-KETODIHYDROSPHINGOSINE REDUCTASE"/>
    <property type="match status" value="1"/>
</dbReference>
<dbReference type="GO" id="GO:0000166">
    <property type="term" value="F:nucleotide binding"/>
    <property type="evidence" value="ECO:0007669"/>
    <property type="project" value="UniProtKB-KW"/>
</dbReference>
<dbReference type="KEGG" id="bbel:109473771"/>
<evidence type="ECO:0000256" key="10">
    <source>
        <dbReference type="ARBA" id="ARBA00023098"/>
    </source>
</evidence>
<keyword evidence="8" id="KW-0746">Sphingolipid metabolism</keyword>
<dbReference type="SUPFAM" id="SSF51735">
    <property type="entry name" value="NAD(P)-binding Rossmann-fold domains"/>
    <property type="match status" value="1"/>
</dbReference>
<dbReference type="Gene3D" id="3.40.50.720">
    <property type="entry name" value="NAD(P)-binding Rossmann-like Domain"/>
    <property type="match status" value="1"/>
</dbReference>
<dbReference type="CDD" id="cd08939">
    <property type="entry name" value="KDSR-like_SDR_c"/>
    <property type="match status" value="1"/>
</dbReference>
<dbReference type="InterPro" id="IPR002347">
    <property type="entry name" value="SDR_fam"/>
</dbReference>
<evidence type="ECO:0000256" key="8">
    <source>
        <dbReference type="ARBA" id="ARBA00022919"/>
    </source>
</evidence>
<dbReference type="AlphaFoldDB" id="A0A6P4YIX3"/>
<dbReference type="GO" id="GO:0047560">
    <property type="term" value="F:3-dehydrosphinganine reductase activity"/>
    <property type="evidence" value="ECO:0007669"/>
    <property type="project" value="UniProtKB-EC"/>
</dbReference>
<feature type="transmembrane region" description="Helical" evidence="15">
    <location>
        <begin position="273"/>
        <end position="294"/>
    </location>
</feature>
<dbReference type="GO" id="GO:0005789">
    <property type="term" value="C:endoplasmic reticulum membrane"/>
    <property type="evidence" value="ECO:0007669"/>
    <property type="project" value="TreeGrafter"/>
</dbReference>
<dbReference type="FunFam" id="3.40.50.720:FF:000165">
    <property type="entry name" value="3-ketodihydrosphingosine reductase"/>
    <property type="match status" value="1"/>
</dbReference>
<dbReference type="PANTHER" id="PTHR43550">
    <property type="entry name" value="3-KETODIHYDROSPHINGOSINE REDUCTASE"/>
    <property type="match status" value="1"/>
</dbReference>
<keyword evidence="15" id="KW-0472">Membrane</keyword>
<keyword evidence="7" id="KW-0521">NADP</keyword>
<name>A0A6P4YIX3_BRABE</name>
<keyword evidence="15" id="KW-0812">Transmembrane</keyword>
<feature type="transmembrane region" description="Helical" evidence="15">
    <location>
        <begin position="300"/>
        <end position="318"/>
    </location>
</feature>